<dbReference type="PANTHER" id="PTHR12670:SF1">
    <property type="entry name" value="NEUTRAL CERAMIDASE"/>
    <property type="match status" value="1"/>
</dbReference>
<comment type="cofactor">
    <cofactor evidence="6">
        <name>Zn(2+)</name>
        <dbReference type="ChEBI" id="CHEBI:29105"/>
    </cofactor>
    <text evidence="6">Binds 1 zinc ion per subunit.</text>
</comment>
<evidence type="ECO:0000256" key="3">
    <source>
        <dbReference type="ARBA" id="ARBA00019235"/>
    </source>
</evidence>
<evidence type="ECO:0000256" key="5">
    <source>
        <dbReference type="PIRSR" id="PIRSR606823-1"/>
    </source>
</evidence>
<organism evidence="11 12">
    <name type="scientific">Zophobas morio</name>
    <dbReference type="NCBI Taxonomy" id="2755281"/>
    <lineage>
        <taxon>Eukaryota</taxon>
        <taxon>Metazoa</taxon>
        <taxon>Ecdysozoa</taxon>
        <taxon>Arthropoda</taxon>
        <taxon>Hexapoda</taxon>
        <taxon>Insecta</taxon>
        <taxon>Pterygota</taxon>
        <taxon>Neoptera</taxon>
        <taxon>Endopterygota</taxon>
        <taxon>Coleoptera</taxon>
        <taxon>Polyphaga</taxon>
        <taxon>Cucujiformia</taxon>
        <taxon>Tenebrionidae</taxon>
        <taxon>Zophobas</taxon>
    </lineage>
</organism>
<dbReference type="Gene3D" id="2.60.40.2300">
    <property type="entry name" value="Neutral/alkaline non-lysosomal ceramidase, C-terminal domain"/>
    <property type="match status" value="1"/>
</dbReference>
<comment type="catalytic activity">
    <reaction evidence="7">
        <text>an N-acylsphing-4-enine + H2O = sphing-4-enine + a fatty acid</text>
        <dbReference type="Rhea" id="RHEA:20856"/>
        <dbReference type="ChEBI" id="CHEBI:15377"/>
        <dbReference type="ChEBI" id="CHEBI:28868"/>
        <dbReference type="ChEBI" id="CHEBI:52639"/>
        <dbReference type="ChEBI" id="CHEBI:57756"/>
        <dbReference type="EC" id="3.5.1.23"/>
    </reaction>
</comment>
<dbReference type="GO" id="GO:0042759">
    <property type="term" value="P:long-chain fatty acid biosynthetic process"/>
    <property type="evidence" value="ECO:0007669"/>
    <property type="project" value="TreeGrafter"/>
</dbReference>
<dbReference type="EC" id="3.5.1.23" evidence="2 7"/>
<dbReference type="GO" id="GO:0046872">
    <property type="term" value="F:metal ion binding"/>
    <property type="evidence" value="ECO:0007669"/>
    <property type="project" value="UniProtKB-KW"/>
</dbReference>
<evidence type="ECO:0000313" key="12">
    <source>
        <dbReference type="Proteomes" id="UP001168821"/>
    </source>
</evidence>
<dbReference type="AlphaFoldDB" id="A0AA38M3X6"/>
<dbReference type="GO" id="GO:0016020">
    <property type="term" value="C:membrane"/>
    <property type="evidence" value="ECO:0007669"/>
    <property type="project" value="GOC"/>
</dbReference>
<dbReference type="GO" id="GO:0046512">
    <property type="term" value="P:sphingosine biosynthetic process"/>
    <property type="evidence" value="ECO:0007669"/>
    <property type="project" value="TreeGrafter"/>
</dbReference>
<dbReference type="PANTHER" id="PTHR12670">
    <property type="entry name" value="CERAMIDASE"/>
    <property type="match status" value="1"/>
</dbReference>
<keyword evidence="4 7" id="KW-0378">Hydrolase</keyword>
<evidence type="ECO:0000259" key="9">
    <source>
        <dbReference type="Pfam" id="PF04734"/>
    </source>
</evidence>
<feature type="domain" description="Neutral/alkaline non-lysosomal ceramidase C-terminal" evidence="10">
    <location>
        <begin position="534"/>
        <end position="695"/>
    </location>
</feature>
<feature type="signal peptide" evidence="8">
    <location>
        <begin position="1"/>
        <end position="23"/>
    </location>
</feature>
<comment type="similarity">
    <text evidence="1 7">Belongs to the neutral ceramidase family.</text>
</comment>
<sequence length="697" mass="77266">MPKKCLFIIHVLIICQICPPSFARLKIGVGRADCTGPAAEVTFMGYAKSSQKGCGIHLRQFSRAFIFDDGTKRAAFVSVDTGMMAHSVRKAVLFRLNKMYNSTYTESNLILSGTHTHSAPGGYLMEFMYDLPCLGFVKETFDALVEGITTSIERAHRSMVDGKALLSYGEVLGANINRSPTAYLLNPEEEREQYPHNVDKDLIQLKLLKSDDTLLGAINWFSVHPTSMNFSNCLITSDNVGYASVLLEKSHNKDAPIGQGRFVGAFASTNLGDVSPNVRGPRCIDTDEICSLMSSTCRGEAKYCVAAGPGVDMFDSTRIIAEKLFEEARRLLDSPDGHPISPPINYIHRFVDMPSQNATIQHPNGTTQQVHGCLPAMGYSFAAGTTDGVGEFGFSQGARHGSSQWNTLRDFLFQPTQEDIDCQYPKPILINSGRISTPYEWQPRIVSTQLIQLGDLFLVAVPGEFTTMSGRRLRRTIRDTAINNGVSGAKVVITGLSNIYTSYIATPEEYQMQRYEGASTIFGPYTLTLYRKVYKEMVEAMLTGENVDPGPQPPDLSTQVISLVPPVMLDTSGFLKQFGDCLVQPLPVVKRGMTVFALFISGHPRNNLMHDRTFLTVEKRVEARKWKVVATDADWETKFIWRRDSTLSGGSKVTVEWTVPLNAAPGKYRLRHFGYYKSLFGGTFPYSGTSKSFEVME</sequence>
<dbReference type="Proteomes" id="UP001168821">
    <property type="component" value="Unassembled WGS sequence"/>
</dbReference>
<dbReference type="GO" id="GO:0017040">
    <property type="term" value="F:N-acylsphingosine amidohydrolase activity"/>
    <property type="evidence" value="ECO:0007669"/>
    <property type="project" value="UniProtKB-UniRule"/>
</dbReference>
<feature type="binding site" evidence="6">
    <location>
        <position position="503"/>
    </location>
    <ligand>
        <name>Zn(2+)</name>
        <dbReference type="ChEBI" id="CHEBI:29105"/>
    </ligand>
</feature>
<dbReference type="GO" id="GO:0046514">
    <property type="term" value="P:ceramide catabolic process"/>
    <property type="evidence" value="ECO:0007669"/>
    <property type="project" value="InterPro"/>
</dbReference>
<keyword evidence="7" id="KW-0443">Lipid metabolism</keyword>
<keyword evidence="12" id="KW-1185">Reference proteome</keyword>
<keyword evidence="8" id="KW-0732">Signal</keyword>
<evidence type="ECO:0000313" key="11">
    <source>
        <dbReference type="EMBL" id="KAJ3641677.1"/>
    </source>
</evidence>
<dbReference type="EMBL" id="JALNTZ010000009">
    <property type="protein sequence ID" value="KAJ3641677.1"/>
    <property type="molecule type" value="Genomic_DNA"/>
</dbReference>
<feature type="binding site" evidence="6">
    <location>
        <position position="224"/>
    </location>
    <ligand>
        <name>Zn(2+)</name>
        <dbReference type="ChEBI" id="CHEBI:29105"/>
    </ligand>
</feature>
<feature type="chain" id="PRO_5041218026" description="Neutral ceramidase" evidence="8">
    <location>
        <begin position="24"/>
        <end position="697"/>
    </location>
</feature>
<name>A0AA38M3X6_9CUCU</name>
<feature type="domain" description="Neutral/alkaline non-lysosomal ceramidase N-terminal" evidence="9">
    <location>
        <begin position="26"/>
        <end position="531"/>
    </location>
</feature>
<gene>
    <name evidence="11" type="ORF">Zmor_028161</name>
</gene>
<proteinExistence type="inferred from homology"/>
<comment type="caution">
    <text evidence="11">The sequence shown here is derived from an EMBL/GenBank/DDBJ whole genome shotgun (WGS) entry which is preliminary data.</text>
</comment>
<dbReference type="Pfam" id="PF04734">
    <property type="entry name" value="Ceramidase_alk"/>
    <property type="match status" value="1"/>
</dbReference>
<evidence type="ECO:0000256" key="6">
    <source>
        <dbReference type="PIRSR" id="PIRSR606823-2"/>
    </source>
</evidence>
<dbReference type="InterPro" id="IPR038445">
    <property type="entry name" value="NCDase_C_sf"/>
</dbReference>
<dbReference type="InterPro" id="IPR031331">
    <property type="entry name" value="NEUT/ALK_ceramidase_C"/>
</dbReference>
<dbReference type="GO" id="GO:0005576">
    <property type="term" value="C:extracellular region"/>
    <property type="evidence" value="ECO:0007669"/>
    <property type="project" value="TreeGrafter"/>
</dbReference>
<accession>A0AA38M3X6</accession>
<reference evidence="11" key="1">
    <citation type="journal article" date="2023" name="G3 (Bethesda)">
        <title>Whole genome assemblies of Zophobas morio and Tenebrio molitor.</title>
        <authorList>
            <person name="Kaur S."/>
            <person name="Stinson S.A."/>
            <person name="diCenzo G.C."/>
        </authorList>
    </citation>
    <scope>NUCLEOTIDE SEQUENCE</scope>
    <source>
        <strain evidence="11">QUZm001</strain>
    </source>
</reference>
<protein>
    <recommendedName>
        <fullName evidence="3 7">Neutral ceramidase</fullName>
        <ecNumber evidence="2 7">3.5.1.23</ecNumber>
    </recommendedName>
</protein>
<dbReference type="Pfam" id="PF17048">
    <property type="entry name" value="Ceramidse_alk_C"/>
    <property type="match status" value="1"/>
</dbReference>
<evidence type="ECO:0000256" key="7">
    <source>
        <dbReference type="RuleBase" id="RU366019"/>
    </source>
</evidence>
<feature type="binding site" evidence="6">
    <location>
        <position position="115"/>
    </location>
    <ligand>
        <name>Zn(2+)</name>
        <dbReference type="ChEBI" id="CHEBI:29105"/>
    </ligand>
</feature>
<evidence type="ECO:0000256" key="8">
    <source>
        <dbReference type="SAM" id="SignalP"/>
    </source>
</evidence>
<evidence type="ECO:0000256" key="2">
    <source>
        <dbReference type="ARBA" id="ARBA00011891"/>
    </source>
</evidence>
<feature type="binding site" evidence="6">
    <location>
        <position position="464"/>
    </location>
    <ligand>
        <name>Zn(2+)</name>
        <dbReference type="ChEBI" id="CHEBI:29105"/>
    </ligand>
</feature>
<evidence type="ECO:0000259" key="10">
    <source>
        <dbReference type="Pfam" id="PF17048"/>
    </source>
</evidence>
<dbReference type="InterPro" id="IPR031329">
    <property type="entry name" value="NEUT/ALK_ceramidase_N"/>
</dbReference>
<evidence type="ECO:0000256" key="1">
    <source>
        <dbReference type="ARBA" id="ARBA00009835"/>
    </source>
</evidence>
<evidence type="ECO:0000256" key="4">
    <source>
        <dbReference type="ARBA" id="ARBA00022801"/>
    </source>
</evidence>
<keyword evidence="6" id="KW-0862">Zinc</keyword>
<keyword evidence="6" id="KW-0479">Metal-binding</keyword>
<keyword evidence="7" id="KW-0746">Sphingolipid metabolism</keyword>
<feature type="active site" description="Nucleophile" evidence="5">
    <location>
        <position position="275"/>
    </location>
</feature>
<dbReference type="InterPro" id="IPR006823">
    <property type="entry name" value="Ceramidase_alk"/>
</dbReference>